<protein>
    <submittedName>
        <fullName evidence="7">Energy-coupling factor transport system ATP-binding protein</fullName>
    </submittedName>
</protein>
<feature type="domain" description="ABC transporter" evidence="6">
    <location>
        <begin position="9"/>
        <end position="267"/>
    </location>
</feature>
<dbReference type="InterPro" id="IPR003439">
    <property type="entry name" value="ABC_transporter-like_ATP-bd"/>
</dbReference>
<dbReference type="InterPro" id="IPR050095">
    <property type="entry name" value="ECF_ABC_transporter_ATP-bd"/>
</dbReference>
<evidence type="ECO:0000259" key="6">
    <source>
        <dbReference type="PROSITE" id="PS50893"/>
    </source>
</evidence>
<keyword evidence="3" id="KW-0547">Nucleotide-binding</keyword>
<dbReference type="SMART" id="SM00382">
    <property type="entry name" value="AAA"/>
    <property type="match status" value="2"/>
</dbReference>
<gene>
    <name evidence="7" type="ORF">SAMN05216199_1383</name>
</gene>
<dbReference type="RefSeq" id="WP_091756627.1">
    <property type="nucleotide sequence ID" value="NZ_FOHB01000002.1"/>
</dbReference>
<keyword evidence="8" id="KW-1185">Reference proteome</keyword>
<comment type="similarity">
    <text evidence="1">Belongs to the ABC transporter superfamily.</text>
</comment>
<evidence type="ECO:0000313" key="8">
    <source>
        <dbReference type="Proteomes" id="UP000199019"/>
    </source>
</evidence>
<dbReference type="PROSITE" id="PS00211">
    <property type="entry name" value="ABC_TRANSPORTER_1"/>
    <property type="match status" value="1"/>
</dbReference>
<dbReference type="InterPro" id="IPR003593">
    <property type="entry name" value="AAA+_ATPase"/>
</dbReference>
<evidence type="ECO:0000256" key="1">
    <source>
        <dbReference type="ARBA" id="ARBA00005417"/>
    </source>
</evidence>
<dbReference type="CDD" id="cd03225">
    <property type="entry name" value="ABC_cobalt_CbiO_domain1"/>
    <property type="match status" value="1"/>
</dbReference>
<dbReference type="PROSITE" id="PS50893">
    <property type="entry name" value="ABC_TRANSPORTER_2"/>
    <property type="match status" value="2"/>
</dbReference>
<feature type="compositionally biased region" description="Gly residues" evidence="5">
    <location>
        <begin position="24"/>
        <end position="34"/>
    </location>
</feature>
<dbReference type="Pfam" id="PF00005">
    <property type="entry name" value="ABC_tran"/>
    <property type="match status" value="2"/>
</dbReference>
<feature type="domain" description="ABC transporter" evidence="6">
    <location>
        <begin position="324"/>
        <end position="552"/>
    </location>
</feature>
<dbReference type="GO" id="GO:0043190">
    <property type="term" value="C:ATP-binding cassette (ABC) transporter complex"/>
    <property type="evidence" value="ECO:0007669"/>
    <property type="project" value="TreeGrafter"/>
</dbReference>
<evidence type="ECO:0000256" key="5">
    <source>
        <dbReference type="SAM" id="MobiDB-lite"/>
    </source>
</evidence>
<keyword evidence="2" id="KW-0813">Transport</keyword>
<dbReference type="STRING" id="587636.SAMN05216199_1383"/>
<evidence type="ECO:0000256" key="4">
    <source>
        <dbReference type="ARBA" id="ARBA00022840"/>
    </source>
</evidence>
<dbReference type="InterPro" id="IPR015856">
    <property type="entry name" value="ABC_transpr_CbiO/EcfA_su"/>
</dbReference>
<dbReference type="Gene3D" id="3.40.50.300">
    <property type="entry name" value="P-loop containing nucleotide triphosphate hydrolases"/>
    <property type="match status" value="2"/>
</dbReference>
<evidence type="ECO:0000313" key="7">
    <source>
        <dbReference type="EMBL" id="SER90243.1"/>
    </source>
</evidence>
<dbReference type="Proteomes" id="UP000199019">
    <property type="component" value="Unassembled WGS sequence"/>
</dbReference>
<evidence type="ECO:0000256" key="3">
    <source>
        <dbReference type="ARBA" id="ARBA00022741"/>
    </source>
</evidence>
<dbReference type="InterPro" id="IPR027417">
    <property type="entry name" value="P-loop_NTPase"/>
</dbReference>
<evidence type="ECO:0000256" key="2">
    <source>
        <dbReference type="ARBA" id="ARBA00022448"/>
    </source>
</evidence>
<feature type="region of interest" description="Disordered" evidence="5">
    <location>
        <begin position="13"/>
        <end position="39"/>
    </location>
</feature>
<name>A0A1H9T0T3_9MICO</name>
<dbReference type="EMBL" id="FOHB01000002">
    <property type="protein sequence ID" value="SER90243.1"/>
    <property type="molecule type" value="Genomic_DNA"/>
</dbReference>
<dbReference type="AlphaFoldDB" id="A0A1H9T0T3"/>
<dbReference type="GO" id="GO:0042626">
    <property type="term" value="F:ATPase-coupled transmembrane transporter activity"/>
    <property type="evidence" value="ECO:0007669"/>
    <property type="project" value="TreeGrafter"/>
</dbReference>
<dbReference type="PANTHER" id="PTHR43553">
    <property type="entry name" value="HEAVY METAL TRANSPORTER"/>
    <property type="match status" value="1"/>
</dbReference>
<keyword evidence="4 7" id="KW-0067">ATP-binding</keyword>
<sequence length="573" mass="59270">MISFDAVGVSYADTSDDRDASGHGAPGGSAGGAGTTETTDTTVFSGATFRVPEGELVLVVGPTGSGKSTLLRCINGLVPHFSGGTLHGTVTVAGRDTRTHRPRDLADLVGFVVQDPLSSFVTDTVEEEIAYGMEALGVDATSMRRRVEETLDLLGLADVRGRPLRDLSGGQQQRVAIGAVLAAGPRILVLDEPTSALDPVAAEDVLATLHRLVHDLGITVVVAEHRLERVIHHADHVVLIGDGRVSGLLDPADAMVTSPIYPPIIGLGRALRWSPLPLSIRDARRRASEVRESLALLPAPSPTPARPAALDGELPEGLDGAAVARVDGLSVRRGSVVALRSVSVAVAPGEVVAVMGRNGAGKSTLLSALVGQLRPSAGTVRLGPLDPSGARPAEVVRRAGMVPQDPSLILYAESVAGECTAADRDFGLPRGTTAGVLRRIVPDVDAEQHPRDLSEGQRVSLALAVILASEPDVVLLDEPTRGLDYAAKRRLVALLQQLAATGHAVVLATHDVELAAEVATRVVVLAEGEVVADGSAASVLPGSPAFAPQVSKILHPLHFLTVDQVVAATGAAS</sequence>
<organism evidence="7 8">
    <name type="scientific">Pedococcus cremeus</name>
    <dbReference type="NCBI Taxonomy" id="587636"/>
    <lineage>
        <taxon>Bacteria</taxon>
        <taxon>Bacillati</taxon>
        <taxon>Actinomycetota</taxon>
        <taxon>Actinomycetes</taxon>
        <taxon>Micrococcales</taxon>
        <taxon>Intrasporangiaceae</taxon>
        <taxon>Pedococcus</taxon>
    </lineage>
</organism>
<dbReference type="OrthoDB" id="501320at2"/>
<dbReference type="GO" id="GO:0016887">
    <property type="term" value="F:ATP hydrolysis activity"/>
    <property type="evidence" value="ECO:0007669"/>
    <property type="project" value="InterPro"/>
</dbReference>
<dbReference type="InterPro" id="IPR017871">
    <property type="entry name" value="ABC_transporter-like_CS"/>
</dbReference>
<reference evidence="8" key="1">
    <citation type="submission" date="2016-10" db="EMBL/GenBank/DDBJ databases">
        <authorList>
            <person name="Varghese N."/>
            <person name="Submissions S."/>
        </authorList>
    </citation>
    <scope>NUCLEOTIDE SEQUENCE [LARGE SCALE GENOMIC DNA]</scope>
    <source>
        <strain evidence="8">CGMCC 1.6963</strain>
    </source>
</reference>
<dbReference type="GO" id="GO:0005524">
    <property type="term" value="F:ATP binding"/>
    <property type="evidence" value="ECO:0007669"/>
    <property type="project" value="UniProtKB-KW"/>
</dbReference>
<dbReference type="SUPFAM" id="SSF52540">
    <property type="entry name" value="P-loop containing nucleoside triphosphate hydrolases"/>
    <property type="match status" value="2"/>
</dbReference>
<accession>A0A1H9T0T3</accession>
<proteinExistence type="inferred from homology"/>